<organism evidence="2">
    <name type="scientific">Lentimicrobium saccharophilum</name>
    <dbReference type="NCBI Taxonomy" id="1678841"/>
    <lineage>
        <taxon>Bacteria</taxon>
        <taxon>Pseudomonadati</taxon>
        <taxon>Bacteroidota</taxon>
        <taxon>Bacteroidia</taxon>
        <taxon>Bacteroidales</taxon>
        <taxon>Lentimicrobiaceae</taxon>
        <taxon>Lentimicrobium</taxon>
    </lineage>
</organism>
<dbReference type="STRING" id="1678841.TBC1_111291"/>
<keyword evidence="3" id="KW-1185">Reference proteome</keyword>
<dbReference type="AlphaFoldDB" id="A0A0S7BRZ1"/>
<dbReference type="OrthoDB" id="1120747at2"/>
<evidence type="ECO:0000313" key="2">
    <source>
        <dbReference type="EMBL" id="GAP43149.1"/>
    </source>
</evidence>
<sequence length="191" mass="22034">MKKDNLERFVQEHAGEFDSLEAPPASWDVIEERVLPIRSGRLKKFRAIALRSAAAVLIFATAWMLNDARDNRMQIKDADRQAITGMNYVIDELSDAEAYYTSKIQSREQELAIYAKDHPEIIEDLREEFRVMDQRKAELRTDLAESNADAKVIEAIILSYRVKLEILDEMLLELRQTDNESNNDTESGKEL</sequence>
<name>A0A0S7BRZ1_9BACT</name>
<protein>
    <submittedName>
        <fullName evidence="2">Uncharacterized protein</fullName>
    </submittedName>
</protein>
<keyword evidence="1" id="KW-0812">Transmembrane</keyword>
<keyword evidence="1" id="KW-1133">Transmembrane helix</keyword>
<reference evidence="2" key="1">
    <citation type="journal article" date="2015" name="Genome Announc.">
        <title>Draft Genome Sequence of Bacteroidales Strain TBC1, a Novel Isolate from a Methanogenic Wastewater Treatment System.</title>
        <authorList>
            <person name="Tourlousse D.M."/>
            <person name="Matsuura N."/>
            <person name="Sun L."/>
            <person name="Toyonaga M."/>
            <person name="Kuroda K."/>
            <person name="Ohashi A."/>
            <person name="Cruz R."/>
            <person name="Yamaguchi T."/>
            <person name="Sekiguchi Y."/>
        </authorList>
    </citation>
    <scope>NUCLEOTIDE SEQUENCE [LARGE SCALE GENOMIC DNA]</scope>
    <source>
        <strain evidence="2">TBC1</strain>
    </source>
</reference>
<dbReference type="RefSeq" id="WP_062039935.1">
    <property type="nucleotide sequence ID" value="NZ_DF968182.1"/>
</dbReference>
<dbReference type="EMBL" id="DF968182">
    <property type="protein sequence ID" value="GAP43149.1"/>
    <property type="molecule type" value="Genomic_DNA"/>
</dbReference>
<evidence type="ECO:0000256" key="1">
    <source>
        <dbReference type="SAM" id="Phobius"/>
    </source>
</evidence>
<gene>
    <name evidence="2" type="ORF">TBC1_111291</name>
</gene>
<keyword evidence="1" id="KW-0472">Membrane</keyword>
<dbReference type="Proteomes" id="UP000053091">
    <property type="component" value="Unassembled WGS sequence"/>
</dbReference>
<proteinExistence type="predicted"/>
<dbReference type="PATRIC" id="fig|1678841.3.peg.1464"/>
<evidence type="ECO:0000313" key="3">
    <source>
        <dbReference type="Proteomes" id="UP000053091"/>
    </source>
</evidence>
<feature type="transmembrane region" description="Helical" evidence="1">
    <location>
        <begin position="48"/>
        <end position="65"/>
    </location>
</feature>
<accession>A0A0S7BRZ1</accession>